<keyword evidence="5" id="KW-1185">Reference proteome</keyword>
<dbReference type="RefSeq" id="WP_094722722.1">
    <property type="nucleotide sequence ID" value="NZ_MWWS01000004.1"/>
</dbReference>
<keyword evidence="3" id="KW-0812">Transmembrane</keyword>
<comment type="caution">
    <text evidence="4">The sequence shown here is derived from an EMBL/GenBank/DDBJ whole genome shotgun (WGS) entry which is preliminary data.</text>
</comment>
<evidence type="ECO:0000313" key="5">
    <source>
        <dbReference type="Proteomes" id="UP000216004"/>
    </source>
</evidence>
<dbReference type="GO" id="GO:0006508">
    <property type="term" value="P:proteolysis"/>
    <property type="evidence" value="ECO:0007669"/>
    <property type="project" value="InterPro"/>
</dbReference>
<comment type="similarity">
    <text evidence="1">Belongs to the peptidase S13 family.</text>
</comment>
<keyword evidence="4" id="KW-0645">Protease</keyword>
<keyword evidence="3" id="KW-0472">Membrane</keyword>
<dbReference type="Pfam" id="PF02113">
    <property type="entry name" value="Peptidase_S13"/>
    <property type="match status" value="2"/>
</dbReference>
<dbReference type="GO" id="GO:0004185">
    <property type="term" value="F:serine-type carboxypeptidase activity"/>
    <property type="evidence" value="ECO:0007669"/>
    <property type="project" value="InterPro"/>
</dbReference>
<dbReference type="InterPro" id="IPR000667">
    <property type="entry name" value="Peptidase_S13"/>
</dbReference>
<proteinExistence type="inferred from homology"/>
<evidence type="ECO:0000256" key="3">
    <source>
        <dbReference type="SAM" id="Phobius"/>
    </source>
</evidence>
<dbReference type="EMBL" id="MWWS01000004">
    <property type="protein sequence ID" value="OZG50217.1"/>
    <property type="molecule type" value="Genomic_DNA"/>
</dbReference>
<dbReference type="AlphaFoldDB" id="A0A261ETN9"/>
<name>A0A261ETN9_9BIFI</name>
<dbReference type="Proteomes" id="UP000216004">
    <property type="component" value="Unassembled WGS sequence"/>
</dbReference>
<protein>
    <submittedName>
        <fullName evidence="4">D-alanyl-D-alanine carboxypeptidase/D-alanyl-D-alanine-endopeptidase</fullName>
    </submittedName>
</protein>
<evidence type="ECO:0000256" key="2">
    <source>
        <dbReference type="ARBA" id="ARBA00022801"/>
    </source>
</evidence>
<dbReference type="Gene3D" id="3.40.710.10">
    <property type="entry name" value="DD-peptidase/beta-lactamase superfamily"/>
    <property type="match status" value="2"/>
</dbReference>
<feature type="transmembrane region" description="Helical" evidence="3">
    <location>
        <begin position="12"/>
        <end position="32"/>
    </location>
</feature>
<sequence>MGAHKHKVQHNYWRVGLSAGLVLVLFLAYLWADVVDVLPGPLSLHSVNDSAVQPVRNIVEPAPVVPLVKNDKPIDKDAAQKLINDLSQTAGVGPDFSAVIMGADGTIAAEHELNTLRQPASTMKTLTAAAAASVLDMGSRIRTAVYIDEAAEQNPHITLKGEGDMLLSKGEGDPIHVNGRAGLATLADKTVKDLRSRSVNSVHVNYDSSFFGPVRSPESIGANNPSGIYFTPTATMAVDEGRERSDHDMAANPDAGGVYVPHTDDTEGQVARVFAEELGKRGITVIGPPTEQQLVPKAAPIAQVESAPLNEILALTLRTSDNTLTELFGRLLAHATGEEDTPRGAVQAVLKALQTLGIDVNAVRMADCSGLSPGSLVSVSTLVAIERAAVDGKHKQLIPLVDGLSVVGLVGTAAKRGQGNDPDGLVRVKTGTLEQVTALAGNVSRFNGGVLVFAVIVNNPTNMDTAIQAVNTFMSALPRL</sequence>
<keyword evidence="3" id="KW-1133">Transmembrane helix</keyword>
<dbReference type="SUPFAM" id="SSF56601">
    <property type="entry name" value="beta-lactamase/transpeptidase-like"/>
    <property type="match status" value="1"/>
</dbReference>
<dbReference type="PANTHER" id="PTHR30023:SF0">
    <property type="entry name" value="PENICILLIN-SENSITIVE CARBOXYPEPTIDASE A"/>
    <property type="match status" value="1"/>
</dbReference>
<dbReference type="PANTHER" id="PTHR30023">
    <property type="entry name" value="D-ALANYL-D-ALANINE CARBOXYPEPTIDASE"/>
    <property type="match status" value="1"/>
</dbReference>
<organism evidence="4 5">
    <name type="scientific">Bombiscardovia coagulans</name>
    <dbReference type="NCBI Taxonomy" id="686666"/>
    <lineage>
        <taxon>Bacteria</taxon>
        <taxon>Bacillati</taxon>
        <taxon>Actinomycetota</taxon>
        <taxon>Actinomycetes</taxon>
        <taxon>Bifidobacteriales</taxon>
        <taxon>Bifidobacteriaceae</taxon>
        <taxon>Bombiscardovia</taxon>
    </lineage>
</organism>
<dbReference type="GO" id="GO:0000270">
    <property type="term" value="P:peptidoglycan metabolic process"/>
    <property type="evidence" value="ECO:0007669"/>
    <property type="project" value="TreeGrafter"/>
</dbReference>
<dbReference type="OrthoDB" id="56883at2"/>
<gene>
    <name evidence="4" type="ORF">BOCO_0734</name>
</gene>
<accession>A0A261ETN9</accession>
<keyword evidence="4" id="KW-0121">Carboxypeptidase</keyword>
<dbReference type="InterPro" id="IPR012338">
    <property type="entry name" value="Beta-lactam/transpept-like"/>
</dbReference>
<reference evidence="4 5" key="1">
    <citation type="journal article" date="2017" name="BMC Genomics">
        <title>Comparative genomic and phylogenomic analyses of the Bifidobacteriaceae family.</title>
        <authorList>
            <person name="Lugli G.A."/>
            <person name="Milani C."/>
            <person name="Turroni F."/>
            <person name="Duranti S."/>
            <person name="Mancabelli L."/>
            <person name="Mangifesta M."/>
            <person name="Ferrario C."/>
            <person name="Modesto M."/>
            <person name="Mattarelli P."/>
            <person name="Jiri K."/>
            <person name="van Sinderen D."/>
            <person name="Ventura M."/>
        </authorList>
    </citation>
    <scope>NUCLEOTIDE SEQUENCE [LARGE SCALE GENOMIC DNA]</scope>
    <source>
        <strain evidence="4 5">DSM 22924</strain>
    </source>
</reference>
<dbReference type="PRINTS" id="PR00922">
    <property type="entry name" value="DADACBPTASE3"/>
</dbReference>
<evidence type="ECO:0000313" key="4">
    <source>
        <dbReference type="EMBL" id="OZG50217.1"/>
    </source>
</evidence>
<keyword evidence="2" id="KW-0378">Hydrolase</keyword>
<evidence type="ECO:0000256" key="1">
    <source>
        <dbReference type="ARBA" id="ARBA00006096"/>
    </source>
</evidence>